<organism evidence="2 3">
    <name type="scientific">Weissella confusa</name>
    <name type="common">Lactobacillus confusus</name>
    <dbReference type="NCBI Taxonomy" id="1583"/>
    <lineage>
        <taxon>Bacteria</taxon>
        <taxon>Bacillati</taxon>
        <taxon>Bacillota</taxon>
        <taxon>Bacilli</taxon>
        <taxon>Lactobacillales</taxon>
        <taxon>Lactobacillaceae</taxon>
        <taxon>Weissella</taxon>
    </lineage>
</organism>
<dbReference type="InterPro" id="IPR006073">
    <property type="entry name" value="GTP-bd"/>
</dbReference>
<dbReference type="AlphaFoldDB" id="A0A4Z0S3E3"/>
<dbReference type="Pfam" id="PF01926">
    <property type="entry name" value="MMR_HSR1"/>
    <property type="match status" value="1"/>
</dbReference>
<protein>
    <submittedName>
        <fullName evidence="2">GTP-binding protein</fullName>
    </submittedName>
</protein>
<reference evidence="2 3" key="1">
    <citation type="submission" date="2018-03" db="EMBL/GenBank/DDBJ databases">
        <title>Genome sequencing of Weissella confusa isolates.</title>
        <authorList>
            <person name="Kajala I."/>
            <person name="Baruah R."/>
            <person name="Bergsveinson J."/>
            <person name="Juvonen R."/>
            <person name="Ziola B."/>
        </authorList>
    </citation>
    <scope>NUCLEOTIDE SEQUENCE [LARGE SCALE GENOMIC DNA]</scope>
    <source>
        <strain evidence="2 3">VTT E-062653</strain>
    </source>
</reference>
<dbReference type="Gene3D" id="3.40.50.300">
    <property type="entry name" value="P-loop containing nucleotide triphosphate hydrolases"/>
    <property type="match status" value="1"/>
</dbReference>
<evidence type="ECO:0000313" key="2">
    <source>
        <dbReference type="EMBL" id="TGE75926.1"/>
    </source>
</evidence>
<name>A0A4Z0S3E3_WEICO</name>
<feature type="domain" description="G" evidence="1">
    <location>
        <begin position="33"/>
        <end position="158"/>
    </location>
</feature>
<dbReference type="GO" id="GO:0005525">
    <property type="term" value="F:GTP binding"/>
    <property type="evidence" value="ECO:0007669"/>
    <property type="project" value="InterPro"/>
</dbReference>
<dbReference type="Proteomes" id="UP000297646">
    <property type="component" value="Unassembled WGS sequence"/>
</dbReference>
<sequence>MDLLVNGKDGNMGDNLDSQLMDVIRRTDRPTNILFVGATGSGKSSTINALFNSEKAKIGFGADPETKNIAKYELGENVTLWDSPGLGDSKENDKEYSKNIASLLQRMDDNGNTLIDLVVVIADNSSRNLGTVYQLISNVIVPNLAEADKNRIVIALNKTDLLAGGMYWNREDNRPEPKLEPKIVEKEESVRNRVYNDTKVNPKVISYASGFSDEEISPQPWQLIRLLSEIIAAVPPIKRITVMNMVNQDSTVWENDENYDHYKTTVKNNLADSIVEIAESVGEKVPILKPLTTGVKVVTRLVEGFFDFFF</sequence>
<proteinExistence type="predicted"/>
<dbReference type="SUPFAM" id="SSF52540">
    <property type="entry name" value="P-loop containing nucleoside triphosphate hydrolases"/>
    <property type="match status" value="1"/>
</dbReference>
<gene>
    <name evidence="2" type="ORF">C6P11_00225</name>
</gene>
<dbReference type="OrthoDB" id="9255830at2"/>
<comment type="caution">
    <text evidence="2">The sequence shown here is derived from an EMBL/GenBank/DDBJ whole genome shotgun (WGS) entry which is preliminary data.</text>
</comment>
<evidence type="ECO:0000259" key="1">
    <source>
        <dbReference type="Pfam" id="PF01926"/>
    </source>
</evidence>
<evidence type="ECO:0000313" key="3">
    <source>
        <dbReference type="Proteomes" id="UP000297646"/>
    </source>
</evidence>
<accession>A0A4Z0S3E3</accession>
<dbReference type="EMBL" id="PVSN01000003">
    <property type="protein sequence ID" value="TGE75926.1"/>
    <property type="molecule type" value="Genomic_DNA"/>
</dbReference>
<dbReference type="InterPro" id="IPR027417">
    <property type="entry name" value="P-loop_NTPase"/>
</dbReference>